<dbReference type="Pfam" id="PF03567">
    <property type="entry name" value="Sulfotransfer_2"/>
    <property type="match status" value="1"/>
</dbReference>
<evidence type="ECO:0000256" key="4">
    <source>
        <dbReference type="ARBA" id="ARBA00022692"/>
    </source>
</evidence>
<dbReference type="PANTHER" id="PTHR12137">
    <property type="entry name" value="CARBOHYDRATE SULFOTRANSFERASE"/>
    <property type="match status" value="1"/>
</dbReference>
<sequence>MVKLLLFRAFSLLCLFALLIWESLNIGYEQDTFELGTLYLNSPGVTNVGDEFSTDGELSLQEQRKQRVIDYCHERDPKSLFPRGSTRFEVPSYLFRNIIVSDKHNLLYCYIPKVACSNWKRVLMVLNGDAADPYQPKIADLHNRSHGLFRYLHEYPSDEIVYRLNTYYKFLFVRHPFERLVSAYRNKFIDSYNLTLFKKMYGRRIIRHFRRNPDPTSLRTGEGVSFSEFVKYLLKSDPEYMDQHWKQYDMLCHPCLISYDYIGHFENLLPEANTLLKTLQVDDVTAFPGNMSSKYKKSSLNLAKQYFKKITREQSEELYNLYRHDFNMFGYSSEEFMSKR</sequence>
<evidence type="ECO:0000256" key="8">
    <source>
        <dbReference type="ARBA" id="ARBA00023180"/>
    </source>
</evidence>
<evidence type="ECO:0000256" key="7">
    <source>
        <dbReference type="ARBA" id="ARBA00023136"/>
    </source>
</evidence>
<evidence type="ECO:0000313" key="12">
    <source>
        <dbReference type="Proteomes" id="UP000887567"/>
    </source>
</evidence>
<dbReference type="InterPro" id="IPR005331">
    <property type="entry name" value="Sulfotransferase"/>
</dbReference>
<name>A0A913WWR3_EXADI</name>
<comment type="subcellular location">
    <subcellularLocation>
        <location evidence="1 9">Golgi apparatus membrane</location>
        <topology evidence="1 9">Single-pass type II membrane protein</topology>
    </subcellularLocation>
</comment>
<keyword evidence="9" id="KW-0735">Signal-anchor</keyword>
<keyword evidence="4" id="KW-0812">Transmembrane</keyword>
<keyword evidence="10" id="KW-0732">Signal</keyword>
<evidence type="ECO:0000256" key="1">
    <source>
        <dbReference type="ARBA" id="ARBA00004323"/>
    </source>
</evidence>
<dbReference type="Proteomes" id="UP000887567">
    <property type="component" value="Unplaced"/>
</dbReference>
<feature type="chain" id="PRO_5036770569" description="Carbohydrate sulfotransferase" evidence="10">
    <location>
        <begin position="28"/>
        <end position="340"/>
    </location>
</feature>
<dbReference type="GO" id="GO:0000139">
    <property type="term" value="C:Golgi membrane"/>
    <property type="evidence" value="ECO:0007669"/>
    <property type="project" value="UniProtKB-SubCell"/>
</dbReference>
<dbReference type="EnsemblMetazoa" id="XM_021039664.2">
    <property type="protein sequence ID" value="XP_020895323.2"/>
    <property type="gene ID" value="LOC110234297"/>
</dbReference>
<dbReference type="AlphaFoldDB" id="A0A913WWR3"/>
<keyword evidence="12" id="KW-1185">Reference proteome</keyword>
<dbReference type="OMA" id="HNLLYCY"/>
<dbReference type="KEGG" id="epa:110234297"/>
<dbReference type="InterPro" id="IPR018011">
    <property type="entry name" value="Carb_sulfotrans_8-10"/>
</dbReference>
<evidence type="ECO:0000313" key="11">
    <source>
        <dbReference type="EnsemblMetazoa" id="XP_020895323.2"/>
    </source>
</evidence>
<protein>
    <recommendedName>
        <fullName evidence="9">Carbohydrate sulfotransferase</fullName>
        <ecNumber evidence="9">2.8.2.-</ecNumber>
    </recommendedName>
</protein>
<proteinExistence type="inferred from homology"/>
<dbReference type="GO" id="GO:0008146">
    <property type="term" value="F:sulfotransferase activity"/>
    <property type="evidence" value="ECO:0007669"/>
    <property type="project" value="InterPro"/>
</dbReference>
<evidence type="ECO:0000256" key="3">
    <source>
        <dbReference type="ARBA" id="ARBA00022679"/>
    </source>
</evidence>
<dbReference type="OrthoDB" id="2019940at2759"/>
<keyword evidence="8 9" id="KW-0325">Glycoprotein</keyword>
<accession>A0A913WWR3</accession>
<evidence type="ECO:0000256" key="2">
    <source>
        <dbReference type="ARBA" id="ARBA00006339"/>
    </source>
</evidence>
<evidence type="ECO:0000256" key="9">
    <source>
        <dbReference type="RuleBase" id="RU364020"/>
    </source>
</evidence>
<dbReference type="GeneID" id="110234297"/>
<keyword evidence="9" id="KW-0119">Carbohydrate metabolism</keyword>
<evidence type="ECO:0000256" key="10">
    <source>
        <dbReference type="SAM" id="SignalP"/>
    </source>
</evidence>
<evidence type="ECO:0000256" key="5">
    <source>
        <dbReference type="ARBA" id="ARBA00022989"/>
    </source>
</evidence>
<keyword evidence="5" id="KW-1133">Transmembrane helix</keyword>
<keyword evidence="7" id="KW-0472">Membrane</keyword>
<comment type="similarity">
    <text evidence="2 9">Belongs to the sulfotransferase 2 family.</text>
</comment>
<dbReference type="EC" id="2.8.2.-" evidence="9"/>
<evidence type="ECO:0000256" key="6">
    <source>
        <dbReference type="ARBA" id="ARBA00023034"/>
    </source>
</evidence>
<dbReference type="RefSeq" id="XP_020895323.2">
    <property type="nucleotide sequence ID" value="XM_021039664.2"/>
</dbReference>
<keyword evidence="6 9" id="KW-0333">Golgi apparatus</keyword>
<organism evidence="11 12">
    <name type="scientific">Exaiptasia diaphana</name>
    <name type="common">Tropical sea anemone</name>
    <name type="synonym">Aiptasia pulchella</name>
    <dbReference type="NCBI Taxonomy" id="2652724"/>
    <lineage>
        <taxon>Eukaryota</taxon>
        <taxon>Metazoa</taxon>
        <taxon>Cnidaria</taxon>
        <taxon>Anthozoa</taxon>
        <taxon>Hexacorallia</taxon>
        <taxon>Actiniaria</taxon>
        <taxon>Aiptasiidae</taxon>
        <taxon>Exaiptasia</taxon>
    </lineage>
</organism>
<reference evidence="11" key="1">
    <citation type="submission" date="2022-11" db="UniProtKB">
        <authorList>
            <consortium name="EnsemblMetazoa"/>
        </authorList>
    </citation>
    <scope>IDENTIFICATION</scope>
</reference>
<keyword evidence="3 9" id="KW-0808">Transferase</keyword>
<feature type="signal peptide" evidence="10">
    <location>
        <begin position="1"/>
        <end position="27"/>
    </location>
</feature>
<dbReference type="GO" id="GO:0016051">
    <property type="term" value="P:carbohydrate biosynthetic process"/>
    <property type="evidence" value="ECO:0007669"/>
    <property type="project" value="InterPro"/>
</dbReference>
<dbReference type="PANTHER" id="PTHR12137:SF54">
    <property type="entry name" value="CARBOHYDRATE SULFOTRANSFERASE"/>
    <property type="match status" value="1"/>
</dbReference>